<organism evidence="3 4">
    <name type="scientific">Acrasis kona</name>
    <dbReference type="NCBI Taxonomy" id="1008807"/>
    <lineage>
        <taxon>Eukaryota</taxon>
        <taxon>Discoba</taxon>
        <taxon>Heterolobosea</taxon>
        <taxon>Tetramitia</taxon>
        <taxon>Eutetramitia</taxon>
        <taxon>Acrasidae</taxon>
        <taxon>Acrasis</taxon>
    </lineage>
</organism>
<protein>
    <submittedName>
        <fullName evidence="3">Uncharacterized protein</fullName>
    </submittedName>
</protein>
<evidence type="ECO:0000313" key="3">
    <source>
        <dbReference type="EMBL" id="KAL0485220.1"/>
    </source>
</evidence>
<sequence length="660" mass="76213">MEPIFNQPTSSTLYPSVLNNYTQPPTTTKPVVQSFIHPKFQQSLSDNRLSQELDSIKEITDLLESVIAHKDHDEETTKLVNELMTTANQNKAKLESKLSHFTGQEDPNVMKKAMEVTDHLNKVLYKCKEMYPTRSVIPNNNLTQKLAHVGHYVSSAISDLFTHDKSAPKPIKETPLLGETKNFVKPIAPTTFVDQPAPTIASTTPIKKRRKKNKNAKKSIPPPPPSTLKPTNQPPPFQPNKSNQIQQHHDDSFSSIDGYKEKEVFMEDECYPKLTEHEYEDLDDELDVLTSQIDNEVVDDEIEFNIPQQTLLTVPHQLSPDSFSTSSDSTSGPAYHLLATLSERSKPKTTTHFKSHSKINFKNQEGAKQVMYDLLDNMRQTEDDIVIDDQDKELDQLEGDITTEYEEEDEEEEQDEEEQRRQQEIIVEQELLRLEREVEKDRELSKVTSNNKVRYMDMAFFASEFKNLEQELLFTDRKKKTLELFFYKILKQRLVDRGIKQQTSSDDHDDPVIDESHIKLEGKTILVYQSGKKVIINKHNRSVKVFLPNGHILVRYRNGDLKRIVPRDRVEHFYKRNGLFHVLLQDKSHLYYNLNMRACEKKYNVDRTPAEMPQDARGLVAKIALYKEGQKVLTFTNGAKEIVTRNVRKVVNVPNKQNVI</sequence>
<keyword evidence="1" id="KW-0175">Coiled coil</keyword>
<dbReference type="Gene3D" id="1.20.58.160">
    <property type="match status" value="1"/>
</dbReference>
<comment type="caution">
    <text evidence="3">The sequence shown here is derived from an EMBL/GenBank/DDBJ whole genome shotgun (WGS) entry which is preliminary data.</text>
</comment>
<feature type="coiled-coil region" evidence="1">
    <location>
        <begin position="387"/>
        <end position="422"/>
    </location>
</feature>
<dbReference type="Proteomes" id="UP001431209">
    <property type="component" value="Unassembled WGS sequence"/>
</dbReference>
<evidence type="ECO:0000313" key="4">
    <source>
        <dbReference type="Proteomes" id="UP001431209"/>
    </source>
</evidence>
<dbReference type="SUPFAM" id="SSF89009">
    <property type="entry name" value="GAT-like domain"/>
    <property type="match status" value="1"/>
</dbReference>
<dbReference type="InterPro" id="IPR038425">
    <property type="entry name" value="GAT_sf"/>
</dbReference>
<dbReference type="InterPro" id="IPR047002">
    <property type="entry name" value="Tcp10_C_sf"/>
</dbReference>
<reference evidence="3 4" key="1">
    <citation type="submission" date="2024-03" db="EMBL/GenBank/DDBJ databases">
        <title>The Acrasis kona genome and developmental transcriptomes reveal deep origins of eukaryotic multicellular pathways.</title>
        <authorList>
            <person name="Sheikh S."/>
            <person name="Fu C.-J."/>
            <person name="Brown M.W."/>
            <person name="Baldauf S.L."/>
        </authorList>
    </citation>
    <scope>NUCLEOTIDE SEQUENCE [LARGE SCALE GENOMIC DNA]</scope>
    <source>
        <strain evidence="3 4">ATCC MYA-3509</strain>
    </source>
</reference>
<proteinExistence type="predicted"/>
<evidence type="ECO:0000256" key="1">
    <source>
        <dbReference type="SAM" id="Coils"/>
    </source>
</evidence>
<name>A0AAW2Z8E9_9EUKA</name>
<dbReference type="Gene3D" id="2.60.450.20">
    <property type="match status" value="1"/>
</dbReference>
<gene>
    <name evidence="3" type="ORF">AKO1_004270</name>
</gene>
<evidence type="ECO:0000256" key="2">
    <source>
        <dbReference type="SAM" id="MobiDB-lite"/>
    </source>
</evidence>
<accession>A0AAW2Z8E9</accession>
<dbReference type="EMBL" id="JAOPGA020001121">
    <property type="protein sequence ID" value="KAL0485220.1"/>
    <property type="molecule type" value="Genomic_DNA"/>
</dbReference>
<dbReference type="AlphaFoldDB" id="A0AAW2Z8E9"/>
<feature type="compositionally biased region" description="Pro residues" evidence="2">
    <location>
        <begin position="220"/>
        <end position="238"/>
    </location>
</feature>
<keyword evidence="4" id="KW-1185">Reference proteome</keyword>
<feature type="non-terminal residue" evidence="3">
    <location>
        <position position="660"/>
    </location>
</feature>
<feature type="compositionally biased region" description="Basic residues" evidence="2">
    <location>
        <begin position="206"/>
        <end position="217"/>
    </location>
</feature>
<feature type="region of interest" description="Disordered" evidence="2">
    <location>
        <begin position="193"/>
        <end position="252"/>
    </location>
</feature>